<reference evidence="2" key="2">
    <citation type="submission" date="2020-09" db="EMBL/GenBank/DDBJ databases">
        <authorList>
            <person name="Sun Q."/>
            <person name="Ohkuma M."/>
        </authorList>
    </citation>
    <scope>NUCLEOTIDE SEQUENCE</scope>
    <source>
        <strain evidence="2">JCM 4059</strain>
    </source>
</reference>
<dbReference type="AlphaFoldDB" id="A0A919B2T5"/>
<evidence type="ECO:0000256" key="1">
    <source>
        <dbReference type="SAM" id="MobiDB-lite"/>
    </source>
</evidence>
<organism evidence="2 3">
    <name type="scientific">Streptomyces mashuensis</name>
    <dbReference type="NCBI Taxonomy" id="33904"/>
    <lineage>
        <taxon>Bacteria</taxon>
        <taxon>Bacillati</taxon>
        <taxon>Actinomycetota</taxon>
        <taxon>Actinomycetes</taxon>
        <taxon>Kitasatosporales</taxon>
        <taxon>Streptomycetaceae</taxon>
        <taxon>Streptomyces</taxon>
    </lineage>
</organism>
<gene>
    <name evidence="2" type="ORF">GCM10010218_29850</name>
</gene>
<feature type="region of interest" description="Disordered" evidence="1">
    <location>
        <begin position="90"/>
        <end position="117"/>
    </location>
</feature>
<evidence type="ECO:0000313" key="3">
    <source>
        <dbReference type="Proteomes" id="UP000638313"/>
    </source>
</evidence>
<reference evidence="2" key="1">
    <citation type="journal article" date="2014" name="Int. J. Syst. Evol. Microbiol.">
        <title>Complete genome sequence of Corynebacterium casei LMG S-19264T (=DSM 44701T), isolated from a smear-ripened cheese.</title>
        <authorList>
            <consortium name="US DOE Joint Genome Institute (JGI-PGF)"/>
            <person name="Walter F."/>
            <person name="Albersmeier A."/>
            <person name="Kalinowski J."/>
            <person name="Ruckert C."/>
        </authorList>
    </citation>
    <scope>NUCLEOTIDE SEQUENCE</scope>
    <source>
        <strain evidence="2">JCM 4059</strain>
    </source>
</reference>
<dbReference type="Proteomes" id="UP000638313">
    <property type="component" value="Unassembled WGS sequence"/>
</dbReference>
<evidence type="ECO:0000313" key="2">
    <source>
        <dbReference type="EMBL" id="GHF46595.1"/>
    </source>
</evidence>
<dbReference type="EMBL" id="BNBD01000005">
    <property type="protein sequence ID" value="GHF46595.1"/>
    <property type="molecule type" value="Genomic_DNA"/>
</dbReference>
<proteinExistence type="predicted"/>
<protein>
    <submittedName>
        <fullName evidence="2">Uncharacterized protein</fullName>
    </submittedName>
</protein>
<feature type="region of interest" description="Disordered" evidence="1">
    <location>
        <begin position="19"/>
        <end position="64"/>
    </location>
</feature>
<keyword evidence="3" id="KW-1185">Reference proteome</keyword>
<comment type="caution">
    <text evidence="2">The sequence shown here is derived from an EMBL/GenBank/DDBJ whole genome shotgun (WGS) entry which is preliminary data.</text>
</comment>
<feature type="compositionally biased region" description="Acidic residues" evidence="1">
    <location>
        <begin position="34"/>
        <end position="58"/>
    </location>
</feature>
<name>A0A919B2T5_9ACTN</name>
<accession>A0A919B2T5</accession>
<sequence>MQEPWDGCFCTVYEPWGPGPTGTAAALPSAGADAEGDEPEDAPDGVGEDFVPDEEFDEQAPRDRTRAAAVASAARRRGPIVMYAGLPARRCGQTGSPGRPEAFARRGCAPVPRPALL</sequence>